<evidence type="ECO:0000313" key="3">
    <source>
        <dbReference type="Proteomes" id="UP001165190"/>
    </source>
</evidence>
<keyword evidence="3" id="KW-1185">Reference proteome</keyword>
<dbReference type="AlphaFoldDB" id="A0A9W7LPL6"/>
<name>A0A9W7LPL6_HIBTR</name>
<sequence length="103" mass="11346">MERRSMLVYVVVVVCNLIVIPTCCHCHYYSKSLPYTPAEKVTELHFFFHDTINGENPSAIKVAHPSFPTAFNDTPGPFGSPSIFVINDLVTAGPEKTSQVTSS</sequence>
<comment type="caution">
    <text evidence="2">The sequence shown here is derived from an EMBL/GenBank/DDBJ whole genome shotgun (WGS) entry which is preliminary data.</text>
</comment>
<organism evidence="2 3">
    <name type="scientific">Hibiscus trionum</name>
    <name type="common">Flower of an hour</name>
    <dbReference type="NCBI Taxonomy" id="183268"/>
    <lineage>
        <taxon>Eukaryota</taxon>
        <taxon>Viridiplantae</taxon>
        <taxon>Streptophyta</taxon>
        <taxon>Embryophyta</taxon>
        <taxon>Tracheophyta</taxon>
        <taxon>Spermatophyta</taxon>
        <taxon>Magnoliopsida</taxon>
        <taxon>eudicotyledons</taxon>
        <taxon>Gunneridae</taxon>
        <taxon>Pentapetalae</taxon>
        <taxon>rosids</taxon>
        <taxon>malvids</taxon>
        <taxon>Malvales</taxon>
        <taxon>Malvaceae</taxon>
        <taxon>Malvoideae</taxon>
        <taxon>Hibiscus</taxon>
    </lineage>
</organism>
<feature type="chain" id="PRO_5041015325" description="Dirigent protein" evidence="1">
    <location>
        <begin position="27"/>
        <end position="103"/>
    </location>
</feature>
<dbReference type="Proteomes" id="UP001165190">
    <property type="component" value="Unassembled WGS sequence"/>
</dbReference>
<dbReference type="PANTHER" id="PTHR21495">
    <property type="entry name" value="NUCLEOPORIN-RELATED"/>
    <property type="match status" value="1"/>
</dbReference>
<keyword evidence="1" id="KW-0732">Signal</keyword>
<dbReference type="OrthoDB" id="1864232at2759"/>
<reference evidence="2" key="1">
    <citation type="submission" date="2023-05" db="EMBL/GenBank/DDBJ databases">
        <title>Genome and transcriptome analyses reveal genes involved in the formation of fine ridges on petal epidermal cells in Hibiscus trionum.</title>
        <authorList>
            <person name="Koshimizu S."/>
            <person name="Masuda S."/>
            <person name="Ishii T."/>
            <person name="Shirasu K."/>
            <person name="Hoshino A."/>
            <person name="Arita M."/>
        </authorList>
    </citation>
    <scope>NUCLEOTIDE SEQUENCE</scope>
    <source>
        <strain evidence="2">Hamamatsu line</strain>
    </source>
</reference>
<comment type="subunit">
    <text evidence="1">Homodimer.</text>
</comment>
<dbReference type="InterPro" id="IPR004265">
    <property type="entry name" value="Dirigent"/>
</dbReference>
<comment type="function">
    <text evidence="1">Dirigent proteins impart stereoselectivity on the phenoxy radical-coupling reaction, yielding optically active lignans from two molecules of coniferyl alcohol in the biosynthesis of lignans, flavonolignans, and alkaloids and thus plays a central role in plant secondary metabolism.</text>
</comment>
<feature type="signal peptide" evidence="1">
    <location>
        <begin position="1"/>
        <end position="26"/>
    </location>
</feature>
<comment type="similarity">
    <text evidence="1">Belongs to the plant dirigent protein family.</text>
</comment>
<accession>A0A9W7LPL6</accession>
<keyword evidence="1" id="KW-0964">Secreted</keyword>
<evidence type="ECO:0000313" key="2">
    <source>
        <dbReference type="EMBL" id="GMI72497.1"/>
    </source>
</evidence>
<protein>
    <recommendedName>
        <fullName evidence="1">Dirigent protein</fullName>
    </recommendedName>
</protein>
<proteinExistence type="inferred from homology"/>
<evidence type="ECO:0000256" key="1">
    <source>
        <dbReference type="RuleBase" id="RU363099"/>
    </source>
</evidence>
<comment type="subcellular location">
    <subcellularLocation>
        <location evidence="1">Secreted</location>
        <location evidence="1">Extracellular space</location>
        <location evidence="1">Apoplast</location>
    </subcellularLocation>
</comment>
<dbReference type="GO" id="GO:0048046">
    <property type="term" value="C:apoplast"/>
    <property type="evidence" value="ECO:0007669"/>
    <property type="project" value="UniProtKB-SubCell"/>
</dbReference>
<dbReference type="Pfam" id="PF03018">
    <property type="entry name" value="Dirigent"/>
    <property type="match status" value="1"/>
</dbReference>
<gene>
    <name evidence="2" type="ORF">HRI_000919000</name>
</gene>
<dbReference type="EMBL" id="BSYR01000010">
    <property type="protein sequence ID" value="GMI72497.1"/>
    <property type="molecule type" value="Genomic_DNA"/>
</dbReference>
<keyword evidence="1" id="KW-0052">Apoplast</keyword>